<dbReference type="Proteomes" id="UP000006698">
    <property type="component" value="Chromosome"/>
</dbReference>
<organism evidence="1">
    <name type="scientific">Corynebacterium glutamicum (strain R)</name>
    <dbReference type="NCBI Taxonomy" id="340322"/>
    <lineage>
        <taxon>Bacteria</taxon>
        <taxon>Bacillati</taxon>
        <taxon>Actinomycetota</taxon>
        <taxon>Actinomycetes</taxon>
        <taxon>Mycobacteriales</taxon>
        <taxon>Corynebacteriaceae</taxon>
        <taxon>Corynebacterium</taxon>
    </lineage>
</organism>
<evidence type="ECO:0000313" key="1">
    <source>
        <dbReference type="EMBL" id="BAF54859.1"/>
    </source>
</evidence>
<sequence>MTIFLDADDQHWMIAGSRRELYNALTAKLDPESISDLTDLAAAVFGCEVDSVAIIED</sequence>
<dbReference type="RefSeq" id="WP_011897430.1">
    <property type="nucleotide sequence ID" value="NC_009342.1"/>
</dbReference>
<dbReference type="AlphaFoldDB" id="A0AB72VBP7"/>
<reference evidence="1" key="1">
    <citation type="journal article" date="2007" name="Microbiology">
        <title>Comparative analysis of the Corynebacterium glutamicum group and complete genome sequence of strain R.</title>
        <authorList>
            <person name="Yukawa H."/>
            <person name="Omumasaba C.A."/>
            <person name="Nonaka H."/>
            <person name="Kos P."/>
            <person name="Okai N."/>
            <person name="Suzuki N."/>
            <person name="Suda M."/>
            <person name="Tsuge Y."/>
            <person name="Watanabe J."/>
            <person name="Ikeda Y."/>
            <person name="Vertes A.A."/>
            <person name="Inui M."/>
        </authorList>
    </citation>
    <scope>NUCLEOTIDE SEQUENCE</scope>
    <source>
        <strain evidence="1">R</strain>
    </source>
</reference>
<dbReference type="EMBL" id="AP009044">
    <property type="protein sequence ID" value="BAF54859.1"/>
    <property type="molecule type" value="Genomic_DNA"/>
</dbReference>
<accession>A0AB72VBP7</accession>
<gene>
    <name evidence="1" type="ordered locus">cgR_1864</name>
</gene>
<name>A0AB72VBP7_CORGB</name>
<dbReference type="KEGG" id="cgt:cgR_1864"/>
<proteinExistence type="predicted"/>
<protein>
    <submittedName>
        <fullName evidence="1">Uncharacterized protein</fullName>
    </submittedName>
</protein>